<evidence type="ECO:0000256" key="1">
    <source>
        <dbReference type="SAM" id="MobiDB-lite"/>
    </source>
</evidence>
<feature type="chain" id="PRO_5046772654" description="SGNH hydrolase-type esterase domain-containing protein" evidence="2">
    <location>
        <begin position="27"/>
        <end position="378"/>
    </location>
</feature>
<feature type="domain" description="SGNH hydrolase-type esterase" evidence="3">
    <location>
        <begin position="80"/>
        <end position="292"/>
    </location>
</feature>
<organism evidence="4 5">
    <name type="scientific">Podospora pseudocomata</name>
    <dbReference type="NCBI Taxonomy" id="2093779"/>
    <lineage>
        <taxon>Eukaryota</taxon>
        <taxon>Fungi</taxon>
        <taxon>Dikarya</taxon>
        <taxon>Ascomycota</taxon>
        <taxon>Pezizomycotina</taxon>
        <taxon>Sordariomycetes</taxon>
        <taxon>Sordariomycetidae</taxon>
        <taxon>Sordariales</taxon>
        <taxon>Podosporaceae</taxon>
        <taxon>Podospora</taxon>
    </lineage>
</organism>
<keyword evidence="5" id="KW-1185">Reference proteome</keyword>
<dbReference type="GeneID" id="87911807"/>
<dbReference type="Proteomes" id="UP001323405">
    <property type="component" value="Unassembled WGS sequence"/>
</dbReference>
<evidence type="ECO:0000313" key="4">
    <source>
        <dbReference type="EMBL" id="KAK4651609.1"/>
    </source>
</evidence>
<name>A0ABR0G7H6_9PEZI</name>
<dbReference type="InterPro" id="IPR013830">
    <property type="entry name" value="SGNH_hydro"/>
</dbReference>
<feature type="region of interest" description="Disordered" evidence="1">
    <location>
        <begin position="29"/>
        <end position="70"/>
    </location>
</feature>
<keyword evidence="2" id="KW-0732">Signal</keyword>
<dbReference type="InterPro" id="IPR036514">
    <property type="entry name" value="SGNH_hydro_sf"/>
</dbReference>
<sequence length="378" mass="41870">MKFNGASRRSHRHFVAIATLIFSTLALTTPGPVSNGQDGEQRVISDGPKDETQTSREKSSDKEGTISGFNPPDFELRILALGDSITYGQGSSHGNGYRKYLRDSLRQAGYKVNMVGSKQYGLMNNNQVEARDKMDQVATIHGLSKHSVKYQPNVILIHAGTFDTLMQNDLYETEYNYSMPAFGSGSSPWIGGIYQRYADMVDYLFDQVPNTTIILSTIIPTGNRIIYKNMDYVTSMAREVVADRLWVREPERPQKIGLADMWAAGIGAAEFEVMGRHDFRSDGIHPNDSGYEKMASIFLRAIIGAGESGFLSPPRDSEHVEDMAETYGDDLDTFTVEAQVPSPPIDENVMIYMAARATDMRGTGGKTPDDGIWSKAED</sequence>
<dbReference type="Pfam" id="PF13472">
    <property type="entry name" value="Lipase_GDSL_2"/>
    <property type="match status" value="1"/>
</dbReference>
<dbReference type="RefSeq" id="XP_062740584.1">
    <property type="nucleotide sequence ID" value="XM_062891900.1"/>
</dbReference>
<feature type="signal peptide" evidence="2">
    <location>
        <begin position="1"/>
        <end position="26"/>
    </location>
</feature>
<evidence type="ECO:0000259" key="3">
    <source>
        <dbReference type="Pfam" id="PF13472"/>
    </source>
</evidence>
<dbReference type="EMBL" id="JAFFHA010000008">
    <property type="protein sequence ID" value="KAK4651609.1"/>
    <property type="molecule type" value="Genomic_DNA"/>
</dbReference>
<proteinExistence type="predicted"/>
<dbReference type="PANTHER" id="PTHR30383">
    <property type="entry name" value="THIOESTERASE 1/PROTEASE 1/LYSOPHOSPHOLIPASE L1"/>
    <property type="match status" value="1"/>
</dbReference>
<dbReference type="SUPFAM" id="SSF52266">
    <property type="entry name" value="SGNH hydrolase"/>
    <property type="match status" value="1"/>
</dbReference>
<dbReference type="Gene3D" id="3.40.50.1110">
    <property type="entry name" value="SGNH hydrolase"/>
    <property type="match status" value="1"/>
</dbReference>
<accession>A0ABR0G7H6</accession>
<feature type="compositionally biased region" description="Basic and acidic residues" evidence="1">
    <location>
        <begin position="39"/>
        <end position="64"/>
    </location>
</feature>
<comment type="caution">
    <text evidence="4">The sequence shown here is derived from an EMBL/GenBank/DDBJ whole genome shotgun (WGS) entry which is preliminary data.</text>
</comment>
<evidence type="ECO:0000256" key="2">
    <source>
        <dbReference type="SAM" id="SignalP"/>
    </source>
</evidence>
<reference evidence="4 5" key="1">
    <citation type="journal article" date="2023" name="bioRxiv">
        <title>High-quality genome assemblies of four members of thePodospora anserinaspecies complex.</title>
        <authorList>
            <person name="Ament-Velasquez S.L."/>
            <person name="Vogan A.A."/>
            <person name="Wallerman O."/>
            <person name="Hartmann F."/>
            <person name="Gautier V."/>
            <person name="Silar P."/>
            <person name="Giraud T."/>
            <person name="Johannesson H."/>
        </authorList>
    </citation>
    <scope>NUCLEOTIDE SEQUENCE [LARGE SCALE GENOMIC DNA]</scope>
    <source>
        <strain evidence="4 5">CBS 415.72m</strain>
    </source>
</reference>
<gene>
    <name evidence="4" type="ORF">QC762_602057</name>
</gene>
<protein>
    <recommendedName>
        <fullName evidence="3">SGNH hydrolase-type esterase domain-containing protein</fullName>
    </recommendedName>
</protein>
<feature type="compositionally biased region" description="Polar residues" evidence="1">
    <location>
        <begin position="29"/>
        <end position="38"/>
    </location>
</feature>
<dbReference type="InterPro" id="IPR051532">
    <property type="entry name" value="Ester_Hydrolysis_Enzymes"/>
</dbReference>
<dbReference type="PANTHER" id="PTHR30383:SF5">
    <property type="entry name" value="SGNH HYDROLASE-TYPE ESTERASE DOMAIN-CONTAINING PROTEIN"/>
    <property type="match status" value="1"/>
</dbReference>
<evidence type="ECO:0000313" key="5">
    <source>
        <dbReference type="Proteomes" id="UP001323405"/>
    </source>
</evidence>